<accession>A0A2G5EIW6</accession>
<name>A0A2G5EIW6_AQUCA</name>
<protein>
    <submittedName>
        <fullName evidence="1">Uncharacterized protein</fullName>
    </submittedName>
</protein>
<dbReference type="InParanoid" id="A0A2G5EIW6"/>
<proteinExistence type="predicted"/>
<reference evidence="1 2" key="1">
    <citation type="submission" date="2017-09" db="EMBL/GenBank/DDBJ databases">
        <title>WGS assembly of Aquilegia coerulea Goldsmith.</title>
        <authorList>
            <person name="Hodges S."/>
            <person name="Kramer E."/>
            <person name="Nordborg M."/>
            <person name="Tomkins J."/>
            <person name="Borevitz J."/>
            <person name="Derieg N."/>
            <person name="Yan J."/>
            <person name="Mihaltcheva S."/>
            <person name="Hayes R.D."/>
            <person name="Rokhsar D."/>
        </authorList>
    </citation>
    <scope>NUCLEOTIDE SEQUENCE [LARGE SCALE GENOMIC DNA]</scope>
    <source>
        <strain evidence="2">cv. Goldsmith</strain>
    </source>
</reference>
<organism evidence="1 2">
    <name type="scientific">Aquilegia coerulea</name>
    <name type="common">Rocky mountain columbine</name>
    <dbReference type="NCBI Taxonomy" id="218851"/>
    <lineage>
        <taxon>Eukaryota</taxon>
        <taxon>Viridiplantae</taxon>
        <taxon>Streptophyta</taxon>
        <taxon>Embryophyta</taxon>
        <taxon>Tracheophyta</taxon>
        <taxon>Spermatophyta</taxon>
        <taxon>Magnoliopsida</taxon>
        <taxon>Ranunculales</taxon>
        <taxon>Ranunculaceae</taxon>
        <taxon>Thalictroideae</taxon>
        <taxon>Aquilegia</taxon>
    </lineage>
</organism>
<keyword evidence="2" id="KW-1185">Reference proteome</keyword>
<dbReference type="AlphaFoldDB" id="A0A2G5EIW6"/>
<dbReference type="Proteomes" id="UP000230069">
    <property type="component" value="Unassembled WGS sequence"/>
</dbReference>
<evidence type="ECO:0000313" key="2">
    <source>
        <dbReference type="Proteomes" id="UP000230069"/>
    </source>
</evidence>
<gene>
    <name evidence="1" type="ORF">AQUCO_00700085v1</name>
</gene>
<evidence type="ECO:0000313" key="1">
    <source>
        <dbReference type="EMBL" id="PIA55537.1"/>
    </source>
</evidence>
<dbReference type="EMBL" id="KZ305024">
    <property type="protein sequence ID" value="PIA55537.1"/>
    <property type="molecule type" value="Genomic_DNA"/>
</dbReference>
<sequence length="107" mass="12150">MIVEAISTCLFRTSCFLLCFTKMSHRIQLYMSMFNILKISDQPITSHKRELQPPELPNTVLLGVYFNVPCCLFISVGGLELADFPSCYIEINTGLQNIRSWQKVSGV</sequence>